<dbReference type="OrthoDB" id="129082at2"/>
<evidence type="ECO:0000313" key="3">
    <source>
        <dbReference type="Proteomes" id="UP000317646"/>
    </source>
</evidence>
<keyword evidence="3" id="KW-1185">Reference proteome</keyword>
<dbReference type="RefSeq" id="WP_140469521.1">
    <property type="nucleotide sequence ID" value="NZ_RCYZ01000013.1"/>
</dbReference>
<comment type="caution">
    <text evidence="2">The sequence shown here is derived from an EMBL/GenBank/DDBJ whole genome shotgun (WGS) entry which is preliminary data.</text>
</comment>
<dbReference type="Pfam" id="PF03779">
    <property type="entry name" value="SPW"/>
    <property type="match status" value="1"/>
</dbReference>
<organism evidence="2 3">
    <name type="scientific">Hymenobacter nivis</name>
    <dbReference type="NCBI Taxonomy" id="1850093"/>
    <lineage>
        <taxon>Bacteria</taxon>
        <taxon>Pseudomonadati</taxon>
        <taxon>Bacteroidota</taxon>
        <taxon>Cytophagia</taxon>
        <taxon>Cytophagales</taxon>
        <taxon>Hymenobacteraceae</taxon>
        <taxon>Hymenobacter</taxon>
    </lineage>
</organism>
<dbReference type="EMBL" id="RCYZ01000013">
    <property type="protein sequence ID" value="TPG59504.1"/>
    <property type="molecule type" value="Genomic_DNA"/>
</dbReference>
<dbReference type="InterPro" id="IPR005530">
    <property type="entry name" value="SPW"/>
</dbReference>
<protein>
    <recommendedName>
        <fullName evidence="1">SPW repeat-containing integral membrane domain-containing protein</fullName>
    </recommendedName>
</protein>
<proteinExistence type="predicted"/>
<gene>
    <name evidence="2" type="ORF">EAH73_21570</name>
</gene>
<name>A0A502GCC6_9BACT</name>
<evidence type="ECO:0000313" key="2">
    <source>
        <dbReference type="EMBL" id="TPG59504.1"/>
    </source>
</evidence>
<reference evidence="2 3" key="1">
    <citation type="journal article" date="2019" name="Environ. Microbiol.">
        <title>Species interactions and distinct microbial communities in high Arctic permafrost affected cryosols are associated with the CH4 and CO2 gas fluxes.</title>
        <authorList>
            <person name="Altshuler I."/>
            <person name="Hamel J."/>
            <person name="Turney S."/>
            <person name="Magnuson E."/>
            <person name="Levesque R."/>
            <person name="Greer C."/>
            <person name="Whyte L.G."/>
        </authorList>
    </citation>
    <scope>NUCLEOTIDE SEQUENCE [LARGE SCALE GENOMIC DNA]</scope>
    <source>
        <strain evidence="2 3">S9.2P</strain>
    </source>
</reference>
<accession>A0A502GCC6</accession>
<dbReference type="Proteomes" id="UP000317646">
    <property type="component" value="Unassembled WGS sequence"/>
</dbReference>
<feature type="domain" description="SPW repeat-containing integral membrane" evidence="1">
    <location>
        <begin position="12"/>
        <end position="110"/>
    </location>
</feature>
<evidence type="ECO:0000259" key="1">
    <source>
        <dbReference type="Pfam" id="PF03779"/>
    </source>
</evidence>
<sequence>MFQPISRRQHAFTDYSYAPLVASAPELVGFTEEKAATTLCHILSGTILISSLFTSAEWGPIRVMPYKAHLAIDTLGGLTALTAPWTLGFAHNKRARNTFLAMGVFGLMAGLLSCPEEMPKHT</sequence>
<dbReference type="AlphaFoldDB" id="A0A502GCC6"/>